<reference evidence="6 7" key="2">
    <citation type="submission" date="2014-09" db="EMBL/GenBank/DDBJ databases">
        <authorList>
            <consortium name="NBRP consortium"/>
            <person name="Sawabe T."/>
            <person name="Meirelles P."/>
            <person name="Nakanishi M."/>
            <person name="Sayaka M."/>
            <person name="Hattori M."/>
            <person name="Ohkuma M."/>
        </authorList>
    </citation>
    <scope>NUCLEOTIDE SEQUENCE [LARGE SCALE GENOMIC DNA]</scope>
    <source>
        <strain evidence="7">JCM19235</strain>
    </source>
</reference>
<organism evidence="6 7">
    <name type="scientific">Vibrio maritimus</name>
    <dbReference type="NCBI Taxonomy" id="990268"/>
    <lineage>
        <taxon>Bacteria</taxon>
        <taxon>Pseudomonadati</taxon>
        <taxon>Pseudomonadota</taxon>
        <taxon>Gammaproteobacteria</taxon>
        <taxon>Vibrionales</taxon>
        <taxon>Vibrionaceae</taxon>
        <taxon>Vibrio</taxon>
    </lineage>
</organism>
<evidence type="ECO:0000256" key="1">
    <source>
        <dbReference type="ARBA" id="ARBA00023015"/>
    </source>
</evidence>
<sequence>MNSPQTIADLFSLPIELVDLLLEHGSIQKVNSGDLLGEKGSDPKRLALILDGVFAVDNVDYDGVNRLVGLLGPGSSIFENPIIMSYKVSTVVESLTQSTVLLIPIAFAKQLLNTNLEFNQFLLRQQASKTLYFAQILYWSHEKEMDRKIHLMLTLLSDTVRSRSLPLSNEQLASILGMSRNSVSKALKTLESSGAIRLDKGMISLQKEMREPLK</sequence>
<feature type="domain" description="HTH crp-type" evidence="5">
    <location>
        <begin position="143"/>
        <end position="209"/>
    </location>
</feature>
<dbReference type="Gene3D" id="2.60.120.10">
    <property type="entry name" value="Jelly Rolls"/>
    <property type="match status" value="1"/>
</dbReference>
<evidence type="ECO:0000313" key="6">
    <source>
        <dbReference type="EMBL" id="GAL18695.1"/>
    </source>
</evidence>
<dbReference type="InterPro" id="IPR036388">
    <property type="entry name" value="WH-like_DNA-bd_sf"/>
</dbReference>
<evidence type="ECO:0000259" key="5">
    <source>
        <dbReference type="PROSITE" id="PS51063"/>
    </source>
</evidence>
<dbReference type="Gene3D" id="1.10.10.10">
    <property type="entry name" value="Winged helix-like DNA-binding domain superfamily/Winged helix DNA-binding domain"/>
    <property type="match status" value="1"/>
</dbReference>
<dbReference type="GO" id="GO:0006355">
    <property type="term" value="P:regulation of DNA-templated transcription"/>
    <property type="evidence" value="ECO:0007669"/>
    <property type="project" value="InterPro"/>
</dbReference>
<keyword evidence="2" id="KW-0238">DNA-binding</keyword>
<dbReference type="STRING" id="990268.JCM19235_2118"/>
<dbReference type="SMART" id="SM00419">
    <property type="entry name" value="HTH_CRP"/>
    <property type="match status" value="1"/>
</dbReference>
<evidence type="ECO:0000256" key="2">
    <source>
        <dbReference type="ARBA" id="ARBA00023125"/>
    </source>
</evidence>
<dbReference type="InterPro" id="IPR018490">
    <property type="entry name" value="cNMP-bd_dom_sf"/>
</dbReference>
<evidence type="ECO:0000313" key="7">
    <source>
        <dbReference type="Proteomes" id="UP000029228"/>
    </source>
</evidence>
<evidence type="ECO:0000256" key="3">
    <source>
        <dbReference type="ARBA" id="ARBA00023163"/>
    </source>
</evidence>
<comment type="caution">
    <text evidence="6">The sequence shown here is derived from an EMBL/GenBank/DDBJ whole genome shotgun (WGS) entry which is preliminary data.</text>
</comment>
<dbReference type="InterPro" id="IPR012318">
    <property type="entry name" value="HTH_CRP"/>
</dbReference>
<dbReference type="InterPro" id="IPR014710">
    <property type="entry name" value="RmlC-like_jellyroll"/>
</dbReference>
<dbReference type="SUPFAM" id="SSF51206">
    <property type="entry name" value="cAMP-binding domain-like"/>
    <property type="match status" value="1"/>
</dbReference>
<reference evidence="6 7" key="1">
    <citation type="submission" date="2014-09" db="EMBL/GenBank/DDBJ databases">
        <title>Vibrio maritimus JCM 19235. (C45) whole genome shotgun sequence.</title>
        <authorList>
            <person name="Sawabe T."/>
            <person name="Meirelles P."/>
            <person name="Nakanishi M."/>
            <person name="Sayaka M."/>
            <person name="Hattori M."/>
            <person name="Ohkuma M."/>
        </authorList>
    </citation>
    <scope>NUCLEOTIDE SEQUENCE [LARGE SCALE GENOMIC DNA]</scope>
    <source>
        <strain evidence="7">JCM19235</strain>
    </source>
</reference>
<evidence type="ECO:0000259" key="4">
    <source>
        <dbReference type="PROSITE" id="PS50042"/>
    </source>
</evidence>
<dbReference type="PROSITE" id="PS50042">
    <property type="entry name" value="CNMP_BINDING_3"/>
    <property type="match status" value="1"/>
</dbReference>
<dbReference type="Pfam" id="PF00027">
    <property type="entry name" value="cNMP_binding"/>
    <property type="match status" value="1"/>
</dbReference>
<dbReference type="AlphaFoldDB" id="A0A090RTD7"/>
<dbReference type="InterPro" id="IPR000595">
    <property type="entry name" value="cNMP-bd_dom"/>
</dbReference>
<dbReference type="SUPFAM" id="SSF46785">
    <property type="entry name" value="Winged helix' DNA-binding domain"/>
    <property type="match status" value="1"/>
</dbReference>
<name>A0A090RTD7_9VIBR</name>
<accession>A0A090RTD7</accession>
<feature type="domain" description="Cyclic nucleotide-binding" evidence="4">
    <location>
        <begin position="16"/>
        <end position="129"/>
    </location>
</feature>
<protein>
    <submittedName>
        <fullName evidence="6">Transcriptional regulator Crp/Fnr family</fullName>
    </submittedName>
</protein>
<keyword evidence="3" id="KW-0804">Transcription</keyword>
<dbReference type="InterPro" id="IPR036390">
    <property type="entry name" value="WH_DNA-bd_sf"/>
</dbReference>
<keyword evidence="1" id="KW-0805">Transcription regulation</keyword>
<dbReference type="CDD" id="cd00038">
    <property type="entry name" value="CAP_ED"/>
    <property type="match status" value="1"/>
</dbReference>
<keyword evidence="7" id="KW-1185">Reference proteome</keyword>
<dbReference type="EMBL" id="BBMR01000003">
    <property type="protein sequence ID" value="GAL18695.1"/>
    <property type="molecule type" value="Genomic_DNA"/>
</dbReference>
<dbReference type="PROSITE" id="PS51063">
    <property type="entry name" value="HTH_CRP_2"/>
    <property type="match status" value="1"/>
</dbReference>
<proteinExistence type="predicted"/>
<dbReference type="GO" id="GO:0003677">
    <property type="term" value="F:DNA binding"/>
    <property type="evidence" value="ECO:0007669"/>
    <property type="project" value="UniProtKB-KW"/>
</dbReference>
<dbReference type="Proteomes" id="UP000029228">
    <property type="component" value="Unassembled WGS sequence"/>
</dbReference>
<gene>
    <name evidence="6" type="ORF">JCM19235_2118</name>
</gene>
<dbReference type="Pfam" id="PF13545">
    <property type="entry name" value="HTH_Crp_2"/>
    <property type="match status" value="1"/>
</dbReference>